<feature type="domain" description="HTH tetR-type" evidence="3">
    <location>
        <begin position="3"/>
        <end position="63"/>
    </location>
</feature>
<dbReference type="RefSeq" id="WP_226541264.1">
    <property type="nucleotide sequence ID" value="NZ_CP129013.1"/>
</dbReference>
<dbReference type="EMBL" id="CP129013">
    <property type="protein sequence ID" value="WLR41775.1"/>
    <property type="molecule type" value="Genomic_DNA"/>
</dbReference>
<feature type="DNA-binding region" description="H-T-H motif" evidence="2">
    <location>
        <begin position="26"/>
        <end position="45"/>
    </location>
</feature>
<protein>
    <submittedName>
        <fullName evidence="4">TetR/AcrR family transcriptional regulator</fullName>
    </submittedName>
</protein>
<dbReference type="Proteomes" id="UP001197974">
    <property type="component" value="Chromosome"/>
</dbReference>
<dbReference type="Gene3D" id="1.10.357.10">
    <property type="entry name" value="Tetracycline Repressor, domain 2"/>
    <property type="match status" value="1"/>
</dbReference>
<dbReference type="InterPro" id="IPR001647">
    <property type="entry name" value="HTH_TetR"/>
</dbReference>
<reference evidence="4 5" key="1">
    <citation type="submission" date="2023-06" db="EMBL/GenBank/DDBJ databases">
        <title>Five Gram-positive bacteria isolated from mangrove sediments in Shenzhen, Guangdong, China.</title>
        <authorList>
            <person name="Yu S."/>
            <person name="Zheng W."/>
            <person name="Huang Y."/>
        </authorList>
    </citation>
    <scope>NUCLEOTIDE SEQUENCE [LARGE SCALE GENOMIC DNA]</scope>
    <source>
        <strain evidence="4 5">SaN35-3</strain>
    </source>
</reference>
<proteinExistence type="predicted"/>
<gene>
    <name evidence="4" type="ORF">LC087_13065</name>
</gene>
<keyword evidence="5" id="KW-1185">Reference proteome</keyword>
<evidence type="ECO:0000259" key="3">
    <source>
        <dbReference type="PROSITE" id="PS50977"/>
    </source>
</evidence>
<organism evidence="4 5">
    <name type="scientific">Bacillus carboniphilus</name>
    <dbReference type="NCBI Taxonomy" id="86663"/>
    <lineage>
        <taxon>Bacteria</taxon>
        <taxon>Bacillati</taxon>
        <taxon>Bacillota</taxon>
        <taxon>Bacilli</taxon>
        <taxon>Bacillales</taxon>
        <taxon>Bacillaceae</taxon>
        <taxon>Bacillus</taxon>
    </lineage>
</organism>
<evidence type="ECO:0000313" key="4">
    <source>
        <dbReference type="EMBL" id="WLR41775.1"/>
    </source>
</evidence>
<sequence length="215" mass="25747">MNEQKKEQYIQKLIPITRERGLQSITSDQIAQIMDLSKATVYKYFSSKDNIILKIIDQYLAYINKVSEKEELELQNMAISFQESLNETINIVLYVSEKLVSDVRSLYPEKYEQLEEALQKREKNLLVFYRDGQKKGFFYDGNVELWLEQDYQMIKLIVDPQFLMEKDLTLKTALWEYYQMKKRQVVKSVYMEQIEDDYMKEKIDKIAKKLAKNLL</sequence>
<name>A0ABY9JTL5_9BACI</name>
<evidence type="ECO:0000313" key="5">
    <source>
        <dbReference type="Proteomes" id="UP001197974"/>
    </source>
</evidence>
<dbReference type="SUPFAM" id="SSF46689">
    <property type="entry name" value="Homeodomain-like"/>
    <property type="match status" value="1"/>
</dbReference>
<evidence type="ECO:0000256" key="2">
    <source>
        <dbReference type="PROSITE-ProRule" id="PRU00335"/>
    </source>
</evidence>
<dbReference type="InterPro" id="IPR009057">
    <property type="entry name" value="Homeodomain-like_sf"/>
</dbReference>
<dbReference type="PROSITE" id="PS50977">
    <property type="entry name" value="HTH_TETR_2"/>
    <property type="match status" value="1"/>
</dbReference>
<accession>A0ABY9JTL5</accession>
<evidence type="ECO:0000256" key="1">
    <source>
        <dbReference type="ARBA" id="ARBA00023125"/>
    </source>
</evidence>
<dbReference type="Pfam" id="PF00440">
    <property type="entry name" value="TetR_N"/>
    <property type="match status" value="1"/>
</dbReference>
<keyword evidence="1 2" id="KW-0238">DNA-binding</keyword>